<sequence length="80" mass="8425">MPLLSTHILAEYSISHGLELFIVFGFAGILMAIAGYKLFDKLTPGNLHAEIFEHKNIAAAILAGSVIIGVSLILAAAMSS</sequence>
<keyword evidence="3" id="KW-1003">Cell membrane</keyword>
<evidence type="ECO:0000313" key="8">
    <source>
        <dbReference type="EMBL" id="MFC5456291.1"/>
    </source>
</evidence>
<evidence type="ECO:0000256" key="5">
    <source>
        <dbReference type="ARBA" id="ARBA00022989"/>
    </source>
</evidence>
<evidence type="ECO:0000256" key="1">
    <source>
        <dbReference type="ARBA" id="ARBA00004651"/>
    </source>
</evidence>
<dbReference type="RefSeq" id="WP_377168386.1">
    <property type="nucleotide sequence ID" value="NZ_JBHSMQ010000005.1"/>
</dbReference>
<feature type="transmembrane region" description="Helical" evidence="7">
    <location>
        <begin position="20"/>
        <end position="39"/>
    </location>
</feature>
<keyword evidence="6 7" id="KW-0472">Membrane</keyword>
<evidence type="ECO:0000313" key="9">
    <source>
        <dbReference type="Proteomes" id="UP001596052"/>
    </source>
</evidence>
<comment type="similarity">
    <text evidence="2">Belongs to the UPF0719 family.</text>
</comment>
<evidence type="ECO:0000256" key="4">
    <source>
        <dbReference type="ARBA" id="ARBA00022692"/>
    </source>
</evidence>
<gene>
    <name evidence="8" type="ORF">ACFQDI_15615</name>
</gene>
<protein>
    <submittedName>
        <fullName evidence="8">DUF350 domain-containing protein</fullName>
    </submittedName>
</protein>
<comment type="caution">
    <text evidence="8">The sequence shown here is derived from an EMBL/GenBank/DDBJ whole genome shotgun (WGS) entry which is preliminary data.</text>
</comment>
<feature type="transmembrane region" description="Helical" evidence="7">
    <location>
        <begin position="59"/>
        <end position="78"/>
    </location>
</feature>
<evidence type="ECO:0000256" key="6">
    <source>
        <dbReference type="ARBA" id="ARBA00023136"/>
    </source>
</evidence>
<dbReference type="InterPro" id="IPR007140">
    <property type="entry name" value="DUF350"/>
</dbReference>
<name>A0ABW0KUI5_9BACT</name>
<accession>A0ABW0KUI5</accession>
<reference evidence="9" key="1">
    <citation type="journal article" date="2019" name="Int. J. Syst. Evol. Microbiol.">
        <title>The Global Catalogue of Microorganisms (GCM) 10K type strain sequencing project: providing services to taxonomists for standard genome sequencing and annotation.</title>
        <authorList>
            <consortium name="The Broad Institute Genomics Platform"/>
            <consortium name="The Broad Institute Genome Sequencing Center for Infectious Disease"/>
            <person name="Wu L."/>
            <person name="Ma J."/>
        </authorList>
    </citation>
    <scope>NUCLEOTIDE SEQUENCE [LARGE SCALE GENOMIC DNA]</scope>
    <source>
        <strain evidence="9">CGMCC 4.1469</strain>
    </source>
</reference>
<keyword evidence="9" id="KW-1185">Reference proteome</keyword>
<comment type="subcellular location">
    <subcellularLocation>
        <location evidence="1">Cell membrane</location>
        <topology evidence="1">Multi-pass membrane protein</topology>
    </subcellularLocation>
</comment>
<dbReference type="Pfam" id="PF03994">
    <property type="entry name" value="DUF350"/>
    <property type="match status" value="1"/>
</dbReference>
<evidence type="ECO:0000256" key="3">
    <source>
        <dbReference type="ARBA" id="ARBA00022475"/>
    </source>
</evidence>
<dbReference type="EMBL" id="JBHSMQ010000005">
    <property type="protein sequence ID" value="MFC5456291.1"/>
    <property type="molecule type" value="Genomic_DNA"/>
</dbReference>
<organism evidence="8 9">
    <name type="scientific">Prosthecobacter fluviatilis</name>
    <dbReference type="NCBI Taxonomy" id="445931"/>
    <lineage>
        <taxon>Bacteria</taxon>
        <taxon>Pseudomonadati</taxon>
        <taxon>Verrucomicrobiota</taxon>
        <taxon>Verrucomicrobiia</taxon>
        <taxon>Verrucomicrobiales</taxon>
        <taxon>Verrucomicrobiaceae</taxon>
        <taxon>Prosthecobacter</taxon>
    </lineage>
</organism>
<keyword evidence="5 7" id="KW-1133">Transmembrane helix</keyword>
<keyword evidence="4 7" id="KW-0812">Transmembrane</keyword>
<proteinExistence type="inferred from homology"/>
<dbReference type="Proteomes" id="UP001596052">
    <property type="component" value="Unassembled WGS sequence"/>
</dbReference>
<evidence type="ECO:0000256" key="7">
    <source>
        <dbReference type="SAM" id="Phobius"/>
    </source>
</evidence>
<evidence type="ECO:0000256" key="2">
    <source>
        <dbReference type="ARBA" id="ARBA00005779"/>
    </source>
</evidence>